<feature type="domain" description="Phosphatidic acid phosphatase type 2/haloperoxidase" evidence="1">
    <location>
        <begin position="155"/>
        <end position="268"/>
    </location>
</feature>
<keyword evidence="3" id="KW-1185">Reference proteome</keyword>
<dbReference type="InterPro" id="IPR036938">
    <property type="entry name" value="PAP2/HPO_sf"/>
</dbReference>
<organism evidence="2 3">
    <name type="scientific">Flagellimonas lutimaris</name>
    <dbReference type="NCBI Taxonomy" id="475082"/>
    <lineage>
        <taxon>Bacteria</taxon>
        <taxon>Pseudomonadati</taxon>
        <taxon>Bacteroidota</taxon>
        <taxon>Flavobacteriia</taxon>
        <taxon>Flavobacteriales</taxon>
        <taxon>Flavobacteriaceae</taxon>
        <taxon>Flagellimonas</taxon>
    </lineage>
</organism>
<evidence type="ECO:0000313" key="2">
    <source>
        <dbReference type="EMBL" id="RIV31659.1"/>
    </source>
</evidence>
<evidence type="ECO:0000259" key="1">
    <source>
        <dbReference type="SMART" id="SM00014"/>
    </source>
</evidence>
<reference evidence="2 3" key="1">
    <citation type="submission" date="2018-08" db="EMBL/GenBank/DDBJ databases">
        <title>Proposal of Muricauda 72 sp.nov. and Muricauda NH166 sp.nov., isolated from seawater.</title>
        <authorList>
            <person name="Cheng H."/>
            <person name="Wu Y.-H."/>
            <person name="Guo L.-L."/>
            <person name="Xu X.-W."/>
        </authorList>
    </citation>
    <scope>NUCLEOTIDE SEQUENCE [LARGE SCALE GENOMIC DNA]</scope>
    <source>
        <strain evidence="2 3">KCTC 22173</strain>
    </source>
</reference>
<gene>
    <name evidence="2" type="ORF">D2V08_12950</name>
</gene>
<name>A0A3A1N4K0_9FLAO</name>
<sequence length="303" mass="33895">MLLKLFNRVPSLTICFILSCSSIFGQEKLQIGSETTLSCSSIFGQEKLQIGSETTWELFKYDTARIFGGMGYVYGRPLYWEKEDWFALGGVTLATGLSYLLDDASSELFVNQGKYVPTAIMDYGFNVGSPQNNYMITGGVYLTGLFIKSEKLRRTGVLLVSSASAVGLLQQLLKSAVGRARPISGMSKDTFRPFNSNREFHSFPSGHTMLAFTNAYAIAKQFKNKWIKTGLYGVGLVPGLSRLWDGEHWLSDVVMGIAVSIFTVEAIDKYLDNEYDKKYNMEDKKIDWRLNLTPSQVGLVIDF</sequence>
<dbReference type="SMART" id="SM00014">
    <property type="entry name" value="acidPPc"/>
    <property type="match status" value="1"/>
</dbReference>
<accession>A0A3A1N4K0</accession>
<dbReference type="OrthoDB" id="9773582at2"/>
<dbReference type="SUPFAM" id="SSF48317">
    <property type="entry name" value="Acid phosphatase/Vanadium-dependent haloperoxidase"/>
    <property type="match status" value="1"/>
</dbReference>
<evidence type="ECO:0000313" key="3">
    <source>
        <dbReference type="Proteomes" id="UP000266067"/>
    </source>
</evidence>
<dbReference type="PANTHER" id="PTHR14969">
    <property type="entry name" value="SPHINGOSINE-1-PHOSPHATE PHOSPHOHYDROLASE"/>
    <property type="match status" value="1"/>
</dbReference>
<dbReference type="InterPro" id="IPR000326">
    <property type="entry name" value="PAP2/HPO"/>
</dbReference>
<comment type="caution">
    <text evidence="2">The sequence shown here is derived from an EMBL/GenBank/DDBJ whole genome shotgun (WGS) entry which is preliminary data.</text>
</comment>
<protein>
    <submittedName>
        <fullName evidence="2">PAP2 family protein</fullName>
    </submittedName>
</protein>
<dbReference type="Gene3D" id="1.20.144.10">
    <property type="entry name" value="Phosphatidic acid phosphatase type 2/haloperoxidase"/>
    <property type="match status" value="1"/>
</dbReference>
<dbReference type="PROSITE" id="PS51257">
    <property type="entry name" value="PROKAR_LIPOPROTEIN"/>
    <property type="match status" value="1"/>
</dbReference>
<proteinExistence type="predicted"/>
<dbReference type="Pfam" id="PF01569">
    <property type="entry name" value="PAP2"/>
    <property type="match status" value="1"/>
</dbReference>
<dbReference type="CDD" id="cd03394">
    <property type="entry name" value="PAP2_like_5"/>
    <property type="match status" value="1"/>
</dbReference>
<dbReference type="AlphaFoldDB" id="A0A3A1N4K0"/>
<dbReference type="PANTHER" id="PTHR14969:SF13">
    <property type="entry name" value="AT30094P"/>
    <property type="match status" value="1"/>
</dbReference>
<dbReference type="EMBL" id="QXFH01000075">
    <property type="protein sequence ID" value="RIV31659.1"/>
    <property type="molecule type" value="Genomic_DNA"/>
</dbReference>
<dbReference type="Proteomes" id="UP000266067">
    <property type="component" value="Unassembled WGS sequence"/>
</dbReference>